<dbReference type="InterPro" id="IPR053144">
    <property type="entry name" value="Acetyltransferase_Butenolide"/>
</dbReference>
<evidence type="ECO:0000313" key="2">
    <source>
        <dbReference type="EMBL" id="MEI2455122.1"/>
    </source>
</evidence>
<dbReference type="Pfam" id="PF00583">
    <property type="entry name" value="Acetyltransf_1"/>
    <property type="match status" value="1"/>
</dbReference>
<name>A0AAU8MP48_9GAMM</name>
<reference evidence="3" key="2">
    <citation type="submission" date="2024-06" db="EMBL/GenBank/DDBJ databases">
        <authorList>
            <person name="Li S."/>
        </authorList>
    </citation>
    <scope>NUCLEOTIDE SEQUENCE</scope>
    <source>
        <strain evidence="3">SR10</strain>
    </source>
</reference>
<dbReference type="PANTHER" id="PTHR43233:SF1">
    <property type="entry name" value="FAMILY N-ACETYLTRANSFERASE, PUTATIVE (AFU_ORTHOLOGUE AFUA_6G03350)-RELATED"/>
    <property type="match status" value="1"/>
</dbReference>
<dbReference type="PROSITE" id="PS51186">
    <property type="entry name" value="GNAT"/>
    <property type="match status" value="1"/>
</dbReference>
<dbReference type="GO" id="GO:0016747">
    <property type="term" value="F:acyltransferase activity, transferring groups other than amino-acyl groups"/>
    <property type="evidence" value="ECO:0007669"/>
    <property type="project" value="InterPro"/>
</dbReference>
<dbReference type="PANTHER" id="PTHR43233">
    <property type="entry name" value="FAMILY N-ACETYLTRANSFERASE, PUTATIVE (AFU_ORTHOLOGUE AFUA_6G03350)-RELATED"/>
    <property type="match status" value="1"/>
</dbReference>
<keyword evidence="4" id="KW-1185">Reference proteome</keyword>
<dbReference type="Proteomes" id="UP001387215">
    <property type="component" value="Unassembled WGS sequence"/>
</dbReference>
<reference evidence="2 4" key="1">
    <citation type="submission" date="2024-02" db="EMBL/GenBank/DDBJ databases">
        <title>Lysobacter Genome Sequencing and Mining.</title>
        <authorList>
            <person name="Bierman J."/>
            <person name="Walker M.C."/>
        </authorList>
    </citation>
    <scope>NUCLEOTIDE SEQUENCE [LARGE SCALE GENOMIC DNA]</scope>
    <source>
        <strain evidence="2 4">PB6250</strain>
    </source>
</reference>
<dbReference type="InterPro" id="IPR000182">
    <property type="entry name" value="GNAT_dom"/>
</dbReference>
<feature type="domain" description="N-acetyltransferase" evidence="1">
    <location>
        <begin position="1"/>
        <end position="140"/>
    </location>
</feature>
<evidence type="ECO:0000313" key="3">
    <source>
        <dbReference type="EMBL" id="XCO74058.1"/>
    </source>
</evidence>
<dbReference type="EMBL" id="JBANDL010000002">
    <property type="protein sequence ID" value="MEI2455122.1"/>
    <property type="molecule type" value="Genomic_DNA"/>
</dbReference>
<sequence>MTAVPERLRISTDPADIDVGFVHEFLSTRSGWAQGIPRDTVERSIAHSLCFAGRIGAEQVAFARVISDYATFANLVDVFVLPQYRACGYGKALMQAVLAHPQLQGLRRFTLATADAHGLYARFGFAAPRYPHTLMERYAPDIYRAG</sequence>
<dbReference type="CDD" id="cd04301">
    <property type="entry name" value="NAT_SF"/>
    <property type="match status" value="1"/>
</dbReference>
<dbReference type="EMBL" id="CP159925">
    <property type="protein sequence ID" value="XCO74058.1"/>
    <property type="molecule type" value="Genomic_DNA"/>
</dbReference>
<dbReference type="SUPFAM" id="SSF55729">
    <property type="entry name" value="Acyl-CoA N-acyltransferases (Nat)"/>
    <property type="match status" value="1"/>
</dbReference>
<proteinExistence type="predicted"/>
<dbReference type="InterPro" id="IPR016181">
    <property type="entry name" value="Acyl_CoA_acyltransferase"/>
</dbReference>
<dbReference type="Gene3D" id="3.40.630.30">
    <property type="match status" value="1"/>
</dbReference>
<accession>A0AAU8MP48</accession>
<dbReference type="AlphaFoldDB" id="A0AAU8MP48"/>
<gene>
    <name evidence="3" type="ORF">ABU614_16955</name>
    <name evidence="2" type="ORF">V2J18_10590</name>
</gene>
<dbReference type="RefSeq" id="WP_064749241.1">
    <property type="nucleotide sequence ID" value="NZ_CP159925.1"/>
</dbReference>
<evidence type="ECO:0000259" key="1">
    <source>
        <dbReference type="PROSITE" id="PS51186"/>
    </source>
</evidence>
<organism evidence="3">
    <name type="scientific">Lysobacter firmicutimachus</name>
    <dbReference type="NCBI Taxonomy" id="1792846"/>
    <lineage>
        <taxon>Bacteria</taxon>
        <taxon>Pseudomonadati</taxon>
        <taxon>Pseudomonadota</taxon>
        <taxon>Gammaproteobacteria</taxon>
        <taxon>Lysobacterales</taxon>
        <taxon>Lysobacteraceae</taxon>
        <taxon>Lysobacter</taxon>
    </lineage>
</organism>
<protein>
    <submittedName>
        <fullName evidence="3">GNAT family N-acetyltransferase</fullName>
    </submittedName>
</protein>
<evidence type="ECO:0000313" key="4">
    <source>
        <dbReference type="Proteomes" id="UP001387215"/>
    </source>
</evidence>